<sequence length="152" mass="17263">MTSMYLFPHTYSSRNGRCYLNMFALTPTPQTHINQPITHSFQHSHTNESNTPSYQPPDEKTKHTCATTMHGSDTQTTSPRPQLGITYPFPSPPNAPIDWSHLTNPLMSLWYLAFSRFLPDRTPDSVFPFPFRSTYITSYLNLYISAGASLDA</sequence>
<gene>
    <name evidence="2" type="ORF">DM02DRAFT_436517</name>
</gene>
<feature type="compositionally biased region" description="Polar residues" evidence="1">
    <location>
        <begin position="64"/>
        <end position="80"/>
    </location>
</feature>
<feature type="region of interest" description="Disordered" evidence="1">
    <location>
        <begin position="41"/>
        <end position="84"/>
    </location>
</feature>
<dbReference type="EMBL" id="KZ805395">
    <property type="protein sequence ID" value="PVH99287.1"/>
    <property type="molecule type" value="Genomic_DNA"/>
</dbReference>
<evidence type="ECO:0000313" key="3">
    <source>
        <dbReference type="Proteomes" id="UP000244855"/>
    </source>
</evidence>
<name>A0A2V1DM50_9PLEO</name>
<dbReference type="Proteomes" id="UP000244855">
    <property type="component" value="Unassembled WGS sequence"/>
</dbReference>
<keyword evidence="3" id="KW-1185">Reference proteome</keyword>
<evidence type="ECO:0000256" key="1">
    <source>
        <dbReference type="SAM" id="MobiDB-lite"/>
    </source>
</evidence>
<protein>
    <submittedName>
        <fullName evidence="2">Uncharacterized protein</fullName>
    </submittedName>
</protein>
<dbReference type="AlphaFoldDB" id="A0A2V1DM50"/>
<organism evidence="2 3">
    <name type="scientific">Periconia macrospinosa</name>
    <dbReference type="NCBI Taxonomy" id="97972"/>
    <lineage>
        <taxon>Eukaryota</taxon>
        <taxon>Fungi</taxon>
        <taxon>Dikarya</taxon>
        <taxon>Ascomycota</taxon>
        <taxon>Pezizomycotina</taxon>
        <taxon>Dothideomycetes</taxon>
        <taxon>Pleosporomycetidae</taxon>
        <taxon>Pleosporales</taxon>
        <taxon>Massarineae</taxon>
        <taxon>Periconiaceae</taxon>
        <taxon>Periconia</taxon>
    </lineage>
</organism>
<accession>A0A2V1DM50</accession>
<reference evidence="2 3" key="1">
    <citation type="journal article" date="2018" name="Sci. Rep.">
        <title>Comparative genomics provides insights into the lifestyle and reveals functional heterogeneity of dark septate endophytic fungi.</title>
        <authorList>
            <person name="Knapp D.G."/>
            <person name="Nemeth J.B."/>
            <person name="Barry K."/>
            <person name="Hainaut M."/>
            <person name="Henrissat B."/>
            <person name="Johnson J."/>
            <person name="Kuo A."/>
            <person name="Lim J.H.P."/>
            <person name="Lipzen A."/>
            <person name="Nolan M."/>
            <person name="Ohm R.A."/>
            <person name="Tamas L."/>
            <person name="Grigoriev I.V."/>
            <person name="Spatafora J.W."/>
            <person name="Nagy L.G."/>
            <person name="Kovacs G.M."/>
        </authorList>
    </citation>
    <scope>NUCLEOTIDE SEQUENCE [LARGE SCALE GENOMIC DNA]</scope>
    <source>
        <strain evidence="2 3">DSE2036</strain>
    </source>
</reference>
<evidence type="ECO:0000313" key="2">
    <source>
        <dbReference type="EMBL" id="PVH99287.1"/>
    </source>
</evidence>
<feature type="compositionally biased region" description="Polar residues" evidence="1">
    <location>
        <begin position="41"/>
        <end position="53"/>
    </location>
</feature>
<proteinExistence type="predicted"/>